<comment type="caution">
    <text evidence="1">The sequence shown here is derived from an EMBL/GenBank/DDBJ whole genome shotgun (WGS) entry which is preliminary data.</text>
</comment>
<accession>A0ABU9T8N1</accession>
<name>A0ABU9T8N1_9HYPH</name>
<organism evidence="1 2">
    <name type="scientific">Ahrensia kielensis</name>
    <dbReference type="NCBI Taxonomy" id="76980"/>
    <lineage>
        <taxon>Bacteria</taxon>
        <taxon>Pseudomonadati</taxon>
        <taxon>Pseudomonadota</taxon>
        <taxon>Alphaproteobacteria</taxon>
        <taxon>Hyphomicrobiales</taxon>
        <taxon>Ahrensiaceae</taxon>
        <taxon>Ahrensia</taxon>
    </lineage>
</organism>
<keyword evidence="1" id="KW-0282">Flagellum</keyword>
<reference evidence="1 2" key="1">
    <citation type="submission" date="2024-03" db="EMBL/GenBank/DDBJ databases">
        <title>Community enrichment and isolation of bacterial strains for fucoidan degradation.</title>
        <authorList>
            <person name="Sichert A."/>
        </authorList>
    </citation>
    <scope>NUCLEOTIDE SEQUENCE [LARGE SCALE GENOMIC DNA]</scope>
    <source>
        <strain evidence="1 2">AS62</strain>
    </source>
</reference>
<keyword evidence="2" id="KW-1185">Reference proteome</keyword>
<dbReference type="EMBL" id="JBBMQO010000007">
    <property type="protein sequence ID" value="MEM5502479.1"/>
    <property type="molecule type" value="Genomic_DNA"/>
</dbReference>
<gene>
    <name evidence="1" type="primary">flgB</name>
    <name evidence="1" type="ORF">WNY59_12865</name>
</gene>
<dbReference type="RefSeq" id="WP_342848789.1">
    <property type="nucleotide sequence ID" value="NZ_JBBMQO010000007.1"/>
</dbReference>
<dbReference type="Proteomes" id="UP001477870">
    <property type="component" value="Unassembled WGS sequence"/>
</dbReference>
<protein>
    <submittedName>
        <fullName evidence="1">Flagellar basal body rod protein FlgB</fullName>
    </submittedName>
</protein>
<evidence type="ECO:0000313" key="2">
    <source>
        <dbReference type="Proteomes" id="UP001477870"/>
    </source>
</evidence>
<sequence>METTSIFSIASTNAQWLSARQATVAGNIANANVSSYKSLDTASFADTLANVTNKLELTNANHLTGTRSIGDVAIERSTKNVSLEEELVKSAEVRSQTELNTAITSSFHRMLLMTVKP</sequence>
<proteinExistence type="predicted"/>
<evidence type="ECO:0000313" key="1">
    <source>
        <dbReference type="EMBL" id="MEM5502479.1"/>
    </source>
</evidence>
<keyword evidence="1" id="KW-0966">Cell projection</keyword>
<keyword evidence="1" id="KW-0969">Cilium</keyword>